<dbReference type="Proteomes" id="UP000199245">
    <property type="component" value="Unassembled WGS sequence"/>
</dbReference>
<evidence type="ECO:0000313" key="6">
    <source>
        <dbReference type="Proteomes" id="UP000199245"/>
    </source>
</evidence>
<feature type="domain" description="Cytochrome c" evidence="4">
    <location>
        <begin position="367"/>
        <end position="453"/>
    </location>
</feature>
<evidence type="ECO:0000256" key="2">
    <source>
        <dbReference type="ARBA" id="ARBA00023004"/>
    </source>
</evidence>
<evidence type="ECO:0000259" key="4">
    <source>
        <dbReference type="PROSITE" id="PS51007"/>
    </source>
</evidence>
<dbReference type="InterPro" id="IPR009056">
    <property type="entry name" value="Cyt_c-like_dom"/>
</dbReference>
<sequence length="456" mass="48927">MAKGEIRRSMLAWVVTKLFAAGLIFAVALGAGTAEAQAPSKPLSANDVSILFPPPKAPADLVNLIAVSDLADLAGPAHRLLSDEDFARFIANAENPERQGVPDSGARHIHLPDAVKKIDAWFVAGIRIDPGAPGLSPDVIAQFGRQPQIRLIIQPVTNGLDGFKVHDTAGHLIFNFNLDPDPPLEGCAPFPRFKPDDATFKTVIRDVAALRDQLAAGRFGNVKISTAGDMNVHPGLVGSSAKPFRDAVKAMLEKHLSPQRLNTMAIMGISPPEPWVFVSMLKVPQAGLIPVPGPTLDGLHAAQMFSIVSDTHVVPRPVTNNQNPVTCRHAALQHPPLPISDRKGVSTADFIDSDVPNSRVLGIVNVIADTKKSHFFNTDCVSCHTETAQPLKRKVQGFTVSGVSRAVLPKEDWNVRNFGWFPSFLHGGPAAATITRRTAAETADVVSFINSQLLNK</sequence>
<dbReference type="GO" id="GO:0009055">
    <property type="term" value="F:electron transfer activity"/>
    <property type="evidence" value="ECO:0007669"/>
    <property type="project" value="InterPro"/>
</dbReference>
<proteinExistence type="predicted"/>
<reference evidence="5 6" key="1">
    <citation type="submission" date="2016-10" db="EMBL/GenBank/DDBJ databases">
        <authorList>
            <person name="de Groot N.N."/>
        </authorList>
    </citation>
    <scope>NUCLEOTIDE SEQUENCE [LARGE SCALE GENOMIC DNA]</scope>
    <source>
        <strain evidence="5 6">R5</strain>
    </source>
</reference>
<evidence type="ECO:0000313" key="5">
    <source>
        <dbReference type="EMBL" id="SDF40007.1"/>
    </source>
</evidence>
<accession>A0A1G7KS05</accession>
<dbReference type="RefSeq" id="WP_233443115.1">
    <property type="nucleotide sequence ID" value="NZ_FMZW01000054.1"/>
</dbReference>
<keyword evidence="2 3" id="KW-0408">Iron</keyword>
<evidence type="ECO:0000256" key="3">
    <source>
        <dbReference type="PROSITE-ProRule" id="PRU00433"/>
    </source>
</evidence>
<keyword evidence="1 3" id="KW-0479">Metal-binding</keyword>
<protein>
    <recommendedName>
        <fullName evidence="4">Cytochrome c domain-containing protein</fullName>
    </recommendedName>
</protein>
<organism evidence="5 6">
    <name type="scientific">Bradyrhizobium brasilense</name>
    <dbReference type="NCBI Taxonomy" id="1419277"/>
    <lineage>
        <taxon>Bacteria</taxon>
        <taxon>Pseudomonadati</taxon>
        <taxon>Pseudomonadota</taxon>
        <taxon>Alphaproteobacteria</taxon>
        <taxon>Hyphomicrobiales</taxon>
        <taxon>Nitrobacteraceae</taxon>
        <taxon>Bradyrhizobium</taxon>
    </lineage>
</organism>
<keyword evidence="3" id="KW-0349">Heme</keyword>
<name>A0A1G7KS05_9BRAD</name>
<dbReference type="GO" id="GO:0046872">
    <property type="term" value="F:metal ion binding"/>
    <property type="evidence" value="ECO:0007669"/>
    <property type="project" value="UniProtKB-KW"/>
</dbReference>
<dbReference type="GO" id="GO:0020037">
    <property type="term" value="F:heme binding"/>
    <property type="evidence" value="ECO:0007669"/>
    <property type="project" value="InterPro"/>
</dbReference>
<gene>
    <name evidence="5" type="ORF">SAMN05216337_105414</name>
</gene>
<dbReference type="PROSITE" id="PS51007">
    <property type="entry name" value="CYTC"/>
    <property type="match status" value="1"/>
</dbReference>
<dbReference type="AlphaFoldDB" id="A0A1G7KS05"/>
<evidence type="ECO:0000256" key="1">
    <source>
        <dbReference type="ARBA" id="ARBA00022723"/>
    </source>
</evidence>
<dbReference type="EMBL" id="FMZW01000054">
    <property type="protein sequence ID" value="SDF40007.1"/>
    <property type="molecule type" value="Genomic_DNA"/>
</dbReference>